<comment type="similarity">
    <text evidence="1 9">Belongs to the precorrin methyltransferase family.</text>
</comment>
<dbReference type="PROSITE" id="PS00839">
    <property type="entry name" value="SUMT_1"/>
    <property type="match status" value="1"/>
</dbReference>
<dbReference type="NCBIfam" id="NF004790">
    <property type="entry name" value="PRK06136.1"/>
    <property type="match status" value="1"/>
</dbReference>
<dbReference type="PROSITE" id="PS00840">
    <property type="entry name" value="SUMT_2"/>
    <property type="match status" value="1"/>
</dbReference>
<evidence type="ECO:0000259" key="10">
    <source>
        <dbReference type="Pfam" id="PF00590"/>
    </source>
</evidence>
<dbReference type="InterPro" id="IPR014777">
    <property type="entry name" value="4pyrrole_Mease_sub1"/>
</dbReference>
<evidence type="ECO:0000256" key="6">
    <source>
        <dbReference type="ARBA" id="ARBA00022691"/>
    </source>
</evidence>
<dbReference type="PANTHER" id="PTHR45790:SF3">
    <property type="entry name" value="S-ADENOSYL-L-METHIONINE-DEPENDENT UROPORPHYRINOGEN III METHYLTRANSFERASE, CHLOROPLASTIC"/>
    <property type="match status" value="1"/>
</dbReference>
<evidence type="ECO:0000313" key="11">
    <source>
        <dbReference type="EMBL" id="GIP18505.1"/>
    </source>
</evidence>
<dbReference type="Gene3D" id="3.30.950.10">
    <property type="entry name" value="Methyltransferase, Cobalt-precorrin-4 Transmethylase, Domain 2"/>
    <property type="match status" value="1"/>
</dbReference>
<proteinExistence type="inferred from homology"/>
<dbReference type="InterPro" id="IPR003043">
    <property type="entry name" value="Uropor_MeTrfase_CS"/>
</dbReference>
<dbReference type="GO" id="GO:0032259">
    <property type="term" value="P:methylation"/>
    <property type="evidence" value="ECO:0007669"/>
    <property type="project" value="UniProtKB-KW"/>
</dbReference>
<evidence type="ECO:0000313" key="12">
    <source>
        <dbReference type="Proteomes" id="UP000683139"/>
    </source>
</evidence>
<name>A0A919YS89_9BACL</name>
<dbReference type="Proteomes" id="UP000683139">
    <property type="component" value="Unassembled WGS sequence"/>
</dbReference>
<dbReference type="FunFam" id="3.40.1010.10:FF:000001">
    <property type="entry name" value="Siroheme synthase"/>
    <property type="match status" value="1"/>
</dbReference>
<evidence type="ECO:0000256" key="4">
    <source>
        <dbReference type="ARBA" id="ARBA00022603"/>
    </source>
</evidence>
<dbReference type="Gene3D" id="3.40.1010.10">
    <property type="entry name" value="Cobalt-precorrin-4 Transmethylase, Domain 1"/>
    <property type="match status" value="1"/>
</dbReference>
<evidence type="ECO:0000256" key="2">
    <source>
        <dbReference type="ARBA" id="ARBA00012162"/>
    </source>
</evidence>
<dbReference type="InterPro" id="IPR014776">
    <property type="entry name" value="4pyrrole_Mease_sub2"/>
</dbReference>
<keyword evidence="12" id="KW-1185">Reference proteome</keyword>
<keyword evidence="5 9" id="KW-0808">Transferase</keyword>
<dbReference type="InterPro" id="IPR050161">
    <property type="entry name" value="Siro_Cobalamin_biosynth"/>
</dbReference>
<dbReference type="Pfam" id="PF00590">
    <property type="entry name" value="TP_methylase"/>
    <property type="match status" value="1"/>
</dbReference>
<dbReference type="PANTHER" id="PTHR45790">
    <property type="entry name" value="SIROHEME SYNTHASE-RELATED"/>
    <property type="match status" value="1"/>
</dbReference>
<evidence type="ECO:0000256" key="1">
    <source>
        <dbReference type="ARBA" id="ARBA00005879"/>
    </source>
</evidence>
<keyword evidence="4 9" id="KW-0489">Methyltransferase</keyword>
<dbReference type="EC" id="2.1.1.107" evidence="2"/>
<dbReference type="AlphaFoldDB" id="A0A919YS89"/>
<organism evidence="11 12">
    <name type="scientific">Paenibacillus montaniterrae</name>
    <dbReference type="NCBI Taxonomy" id="429341"/>
    <lineage>
        <taxon>Bacteria</taxon>
        <taxon>Bacillati</taxon>
        <taxon>Bacillota</taxon>
        <taxon>Bacilli</taxon>
        <taxon>Bacillales</taxon>
        <taxon>Paenibacillaceae</taxon>
        <taxon>Paenibacillus</taxon>
    </lineage>
</organism>
<dbReference type="InterPro" id="IPR000878">
    <property type="entry name" value="4pyrrol_Mease"/>
</dbReference>
<accession>A0A919YS89</accession>
<dbReference type="InterPro" id="IPR006366">
    <property type="entry name" value="CobA/CysG_C"/>
</dbReference>
<evidence type="ECO:0000256" key="5">
    <source>
        <dbReference type="ARBA" id="ARBA00022679"/>
    </source>
</evidence>
<reference evidence="11" key="1">
    <citation type="submission" date="2021-03" db="EMBL/GenBank/DDBJ databases">
        <title>Antimicrobial resistance genes in bacteria isolated from Japanese honey, and their potential for conferring macrolide and lincosamide resistance in the American foulbrood pathogen Paenibacillus larvae.</title>
        <authorList>
            <person name="Okamoto M."/>
            <person name="Kumagai M."/>
            <person name="Kanamori H."/>
            <person name="Takamatsu D."/>
        </authorList>
    </citation>
    <scope>NUCLEOTIDE SEQUENCE</scope>
    <source>
        <strain evidence="11">J40TS1</strain>
    </source>
</reference>
<evidence type="ECO:0000256" key="8">
    <source>
        <dbReference type="ARBA" id="ARBA00079776"/>
    </source>
</evidence>
<protein>
    <recommendedName>
        <fullName evidence="3">Uroporphyrinogen-III C-methyltransferase</fullName>
        <ecNumber evidence="2">2.1.1.107</ecNumber>
    </recommendedName>
    <alternativeName>
        <fullName evidence="8">Uroporphyrinogen III methylase</fullName>
    </alternativeName>
</protein>
<evidence type="ECO:0000256" key="9">
    <source>
        <dbReference type="RuleBase" id="RU003960"/>
    </source>
</evidence>
<sequence>MSKAISAVHLNRSTYALLPLEASSSMQSKGVIGSVAIIGAGPGDPELLTVKAVRFIEAADVIMYDRLVSKEILQYAKAEAELIYCGKAPGQHAMTQADIHKALIHYAYQGKRVVRLKGGDPFIFGRGGEEALELAAAGIEFEIIPGITSAIGAAASASIPMTHRGTAASFACVTGNRCHDNHKPVRWDLLAHSVDTLAIYMGVSQLSEIQAELLRAGKPAATPIAFVEQGTTAKQRIVTGVLGEMSELAAASKLVNPALIIIGEVVRIREQLHAIMLQALTLRQIG</sequence>
<dbReference type="CDD" id="cd11642">
    <property type="entry name" value="SUMT"/>
    <property type="match status" value="1"/>
</dbReference>
<keyword evidence="7" id="KW-0627">Porphyrin biosynthesis</keyword>
<evidence type="ECO:0000256" key="7">
    <source>
        <dbReference type="ARBA" id="ARBA00023244"/>
    </source>
</evidence>
<dbReference type="GO" id="GO:0004851">
    <property type="term" value="F:uroporphyrin-III C-methyltransferase activity"/>
    <property type="evidence" value="ECO:0007669"/>
    <property type="project" value="UniProtKB-EC"/>
</dbReference>
<evidence type="ECO:0000256" key="3">
    <source>
        <dbReference type="ARBA" id="ARBA00018323"/>
    </source>
</evidence>
<dbReference type="NCBIfam" id="TIGR01469">
    <property type="entry name" value="cobA_cysG_Cterm"/>
    <property type="match status" value="1"/>
</dbReference>
<dbReference type="GO" id="GO:0019354">
    <property type="term" value="P:siroheme biosynthetic process"/>
    <property type="evidence" value="ECO:0007669"/>
    <property type="project" value="InterPro"/>
</dbReference>
<comment type="caution">
    <text evidence="11">The sequence shown here is derived from an EMBL/GenBank/DDBJ whole genome shotgun (WGS) entry which is preliminary data.</text>
</comment>
<dbReference type="EMBL" id="BOSE01000009">
    <property type="protein sequence ID" value="GIP18505.1"/>
    <property type="molecule type" value="Genomic_DNA"/>
</dbReference>
<dbReference type="FunFam" id="3.30.950.10:FF:000001">
    <property type="entry name" value="Siroheme synthase"/>
    <property type="match status" value="1"/>
</dbReference>
<keyword evidence="6" id="KW-0949">S-adenosyl-L-methionine</keyword>
<gene>
    <name evidence="11" type="primary">cysG_2</name>
    <name evidence="11" type="ORF">J40TS1_41470</name>
</gene>
<feature type="domain" description="Tetrapyrrole methylase" evidence="10">
    <location>
        <begin position="35"/>
        <end position="245"/>
    </location>
</feature>
<dbReference type="InterPro" id="IPR035996">
    <property type="entry name" value="4pyrrol_Methylase_sf"/>
</dbReference>
<dbReference type="SUPFAM" id="SSF53790">
    <property type="entry name" value="Tetrapyrrole methylase"/>
    <property type="match status" value="1"/>
</dbReference>